<accession>A0A8G1VPS8</accession>
<feature type="chain" id="PRO_5034330672" description="Secreted protein" evidence="2">
    <location>
        <begin position="22"/>
        <end position="85"/>
    </location>
</feature>
<organism evidence="3 4">
    <name type="scientific">Aspergillus piperis CBS 112811</name>
    <dbReference type="NCBI Taxonomy" id="1448313"/>
    <lineage>
        <taxon>Eukaryota</taxon>
        <taxon>Fungi</taxon>
        <taxon>Dikarya</taxon>
        <taxon>Ascomycota</taxon>
        <taxon>Pezizomycotina</taxon>
        <taxon>Eurotiomycetes</taxon>
        <taxon>Eurotiomycetidae</taxon>
        <taxon>Eurotiales</taxon>
        <taxon>Aspergillaceae</taxon>
        <taxon>Aspergillus</taxon>
        <taxon>Aspergillus subgen. Circumdati</taxon>
    </lineage>
</organism>
<evidence type="ECO:0000313" key="4">
    <source>
        <dbReference type="Proteomes" id="UP000249526"/>
    </source>
</evidence>
<dbReference type="GeneID" id="37163496"/>
<proteinExistence type="predicted"/>
<dbReference type="AlphaFoldDB" id="A0A8G1VPS8"/>
<evidence type="ECO:0000256" key="1">
    <source>
        <dbReference type="SAM" id="MobiDB-lite"/>
    </source>
</evidence>
<gene>
    <name evidence="3" type="ORF">BO85DRAFT_449130</name>
</gene>
<protein>
    <recommendedName>
        <fullName evidence="5">Secreted protein</fullName>
    </recommendedName>
</protein>
<dbReference type="Proteomes" id="UP000249526">
    <property type="component" value="Unassembled WGS sequence"/>
</dbReference>
<dbReference type="RefSeq" id="XP_025515950.1">
    <property type="nucleotide sequence ID" value="XM_025660094.1"/>
</dbReference>
<feature type="signal peptide" evidence="2">
    <location>
        <begin position="1"/>
        <end position="21"/>
    </location>
</feature>
<name>A0A8G1VPS8_9EURO</name>
<dbReference type="EMBL" id="KZ825061">
    <property type="protein sequence ID" value="RAH58028.1"/>
    <property type="molecule type" value="Genomic_DNA"/>
</dbReference>
<evidence type="ECO:0008006" key="5">
    <source>
        <dbReference type="Google" id="ProtNLM"/>
    </source>
</evidence>
<reference evidence="3 4" key="1">
    <citation type="submission" date="2018-02" db="EMBL/GenBank/DDBJ databases">
        <title>The genomes of Aspergillus section Nigri reveals drivers in fungal speciation.</title>
        <authorList>
            <consortium name="DOE Joint Genome Institute"/>
            <person name="Vesth T.C."/>
            <person name="Nybo J."/>
            <person name="Theobald S."/>
            <person name="Brandl J."/>
            <person name="Frisvad J.C."/>
            <person name="Nielsen K.F."/>
            <person name="Lyhne E.K."/>
            <person name="Kogle M.E."/>
            <person name="Kuo A."/>
            <person name="Riley R."/>
            <person name="Clum A."/>
            <person name="Nolan M."/>
            <person name="Lipzen A."/>
            <person name="Salamov A."/>
            <person name="Henrissat B."/>
            <person name="Wiebenga A."/>
            <person name="De vries R.P."/>
            <person name="Grigoriev I.V."/>
            <person name="Mortensen U.H."/>
            <person name="Andersen M.R."/>
            <person name="Baker S.E."/>
        </authorList>
    </citation>
    <scope>NUCLEOTIDE SEQUENCE [LARGE SCALE GENOMIC DNA]</scope>
    <source>
        <strain evidence="3 4">CBS 112811</strain>
    </source>
</reference>
<feature type="region of interest" description="Disordered" evidence="1">
    <location>
        <begin position="45"/>
        <end position="75"/>
    </location>
</feature>
<sequence>MDAHLVPVIALVLMWLSSLKLDPKLSLLSFSAAFSWIPRALPNFGSNSSSSSCAGAARHTKRGGGEGGVVRDPDNLQLINPTLSQ</sequence>
<keyword evidence="4" id="KW-1185">Reference proteome</keyword>
<keyword evidence="2" id="KW-0732">Signal</keyword>
<evidence type="ECO:0000256" key="2">
    <source>
        <dbReference type="SAM" id="SignalP"/>
    </source>
</evidence>
<evidence type="ECO:0000313" key="3">
    <source>
        <dbReference type="EMBL" id="RAH58028.1"/>
    </source>
</evidence>